<organism evidence="1 2">
    <name type="scientific">Oculimacula yallundae</name>
    <dbReference type="NCBI Taxonomy" id="86028"/>
    <lineage>
        <taxon>Eukaryota</taxon>
        <taxon>Fungi</taxon>
        <taxon>Dikarya</taxon>
        <taxon>Ascomycota</taxon>
        <taxon>Pezizomycotina</taxon>
        <taxon>Leotiomycetes</taxon>
        <taxon>Helotiales</taxon>
        <taxon>Ploettnerulaceae</taxon>
        <taxon>Oculimacula</taxon>
    </lineage>
</organism>
<evidence type="ECO:0000313" key="1">
    <source>
        <dbReference type="EMBL" id="KAL2076082.1"/>
    </source>
</evidence>
<accession>A0ABR4D2P4</accession>
<reference evidence="1 2" key="1">
    <citation type="journal article" date="2024" name="Commun. Biol.">
        <title>Comparative genomic analysis of thermophilic fungi reveals convergent evolutionary adaptations and gene losses.</title>
        <authorList>
            <person name="Steindorff A.S."/>
            <person name="Aguilar-Pontes M.V."/>
            <person name="Robinson A.J."/>
            <person name="Andreopoulos B."/>
            <person name="LaButti K."/>
            <person name="Kuo A."/>
            <person name="Mondo S."/>
            <person name="Riley R."/>
            <person name="Otillar R."/>
            <person name="Haridas S."/>
            <person name="Lipzen A."/>
            <person name="Grimwood J."/>
            <person name="Schmutz J."/>
            <person name="Clum A."/>
            <person name="Reid I.D."/>
            <person name="Moisan M.C."/>
            <person name="Butler G."/>
            <person name="Nguyen T.T.M."/>
            <person name="Dewar K."/>
            <person name="Conant G."/>
            <person name="Drula E."/>
            <person name="Henrissat B."/>
            <person name="Hansel C."/>
            <person name="Singer S."/>
            <person name="Hutchinson M.I."/>
            <person name="de Vries R.P."/>
            <person name="Natvig D.O."/>
            <person name="Powell A.J."/>
            <person name="Tsang A."/>
            <person name="Grigoriev I.V."/>
        </authorList>
    </citation>
    <scope>NUCLEOTIDE SEQUENCE [LARGE SCALE GENOMIC DNA]</scope>
    <source>
        <strain evidence="1 2">CBS 494.80</strain>
    </source>
</reference>
<dbReference type="EMBL" id="JAZHXI010000001">
    <property type="protein sequence ID" value="KAL2076082.1"/>
    <property type="molecule type" value="Genomic_DNA"/>
</dbReference>
<evidence type="ECO:0000313" key="2">
    <source>
        <dbReference type="Proteomes" id="UP001595075"/>
    </source>
</evidence>
<sequence>MATFIFANSYSLEKYALMYDKHPKKMHRETKAVGSILIDAKHCLSVLAFLVPEDIPQQPFERSDEGRPTDDAIEKFGRGHNVQLIGLFEKTIAIDGIQLKIPGYCARHLYALSHAKARQAGCEELSSKTKREALALGALIFPEFDEDHWDSSML</sequence>
<proteinExistence type="predicted"/>
<gene>
    <name evidence="1" type="ORF">VTL71DRAFT_1025</name>
</gene>
<keyword evidence="2" id="KW-1185">Reference proteome</keyword>
<comment type="caution">
    <text evidence="1">The sequence shown here is derived from an EMBL/GenBank/DDBJ whole genome shotgun (WGS) entry which is preliminary data.</text>
</comment>
<dbReference type="Proteomes" id="UP001595075">
    <property type="component" value="Unassembled WGS sequence"/>
</dbReference>
<protein>
    <submittedName>
        <fullName evidence="1">Uncharacterized protein</fullName>
    </submittedName>
</protein>
<name>A0ABR4D2P4_9HELO</name>